<name>A0ABX7R305_9GAMM</name>
<feature type="signal peptide" evidence="1">
    <location>
        <begin position="1"/>
        <end position="23"/>
    </location>
</feature>
<keyword evidence="3" id="KW-1185">Reference proteome</keyword>
<accession>A0ABX7R305</accession>
<evidence type="ECO:0000313" key="3">
    <source>
        <dbReference type="Proteomes" id="UP000663207"/>
    </source>
</evidence>
<dbReference type="Proteomes" id="UP000663207">
    <property type="component" value="Chromosome"/>
</dbReference>
<dbReference type="SUPFAM" id="SSF159501">
    <property type="entry name" value="EreA/ChaN-like"/>
    <property type="match status" value="1"/>
</dbReference>
<keyword evidence="1" id="KW-0732">Signal</keyword>
<organism evidence="2 3">
    <name type="scientific">Shewanella sedimentimangrovi</name>
    <dbReference type="NCBI Taxonomy" id="2814293"/>
    <lineage>
        <taxon>Bacteria</taxon>
        <taxon>Pseudomonadati</taxon>
        <taxon>Pseudomonadota</taxon>
        <taxon>Gammaproteobacteria</taxon>
        <taxon>Alteromonadales</taxon>
        <taxon>Shewanellaceae</taxon>
        <taxon>Shewanella</taxon>
    </lineage>
</organism>
<evidence type="ECO:0000256" key="1">
    <source>
        <dbReference type="SAM" id="SignalP"/>
    </source>
</evidence>
<sequence>MPSLLHVLSLFISLIVLISTAKAQSQDDCSPLPNDVAELVDTNDGILLVGELHGTTESPGRFLDLICHASKKSSSKTIVAIEYLPGQIQLTGDNQQLKQSVEQLDSWQQQHDGKTSEAMFFLLTLLNQLVAEHRIEVAFFDASTNDRELAMAQNLMALKRPNTQVIALTGNRHNKIQHGNDWDPDSKNMGAYMREYGANVTSLNLLHGGGSAWVCMEQCKSHNFPPPKIPHTKILFEASAANGYQYHWAIGPISASKPYIATPQL</sequence>
<evidence type="ECO:0000313" key="2">
    <source>
        <dbReference type="EMBL" id="QSX37541.1"/>
    </source>
</evidence>
<dbReference type="EMBL" id="CP071502">
    <property type="protein sequence ID" value="QSX37541.1"/>
    <property type="molecule type" value="Genomic_DNA"/>
</dbReference>
<dbReference type="RefSeq" id="WP_207380744.1">
    <property type="nucleotide sequence ID" value="NZ_CP071502.1"/>
</dbReference>
<protein>
    <submittedName>
        <fullName evidence="2">Erythromycin esterase family protein</fullName>
    </submittedName>
</protein>
<proteinExistence type="predicted"/>
<gene>
    <name evidence="2" type="ORF">JYB85_01445</name>
</gene>
<feature type="chain" id="PRO_5045502030" evidence="1">
    <location>
        <begin position="24"/>
        <end position="265"/>
    </location>
</feature>
<reference evidence="2 3" key="1">
    <citation type="submission" date="2021-03" db="EMBL/GenBank/DDBJ databases">
        <title>Novel species identification of genus Shewanella.</title>
        <authorList>
            <person name="Liu G."/>
            <person name="Zhang Q."/>
        </authorList>
    </citation>
    <scope>NUCLEOTIDE SEQUENCE [LARGE SCALE GENOMIC DNA]</scope>
    <source>
        <strain evidence="2 3">FJAT-52962</strain>
    </source>
</reference>